<dbReference type="RefSeq" id="WP_011347919.1">
    <property type="nucleotide sequence ID" value="NZ_CP167827.1"/>
</dbReference>
<protein>
    <submittedName>
        <fullName evidence="1">Type IV pilin protein</fullName>
    </submittedName>
</protein>
<accession>A0A6B3KGH7</accession>
<dbReference type="SUPFAM" id="SSF54523">
    <property type="entry name" value="Pili subunits"/>
    <property type="match status" value="1"/>
</dbReference>
<comment type="caution">
    <text evidence="1">The sequence shown here is derived from an EMBL/GenBank/DDBJ whole genome shotgun (WGS) entry which is preliminary data.</text>
</comment>
<dbReference type="NCBIfam" id="TIGR02532">
    <property type="entry name" value="IV_pilin_GFxxxE"/>
    <property type="match status" value="1"/>
</dbReference>
<dbReference type="PROSITE" id="PS00409">
    <property type="entry name" value="PROKAR_NTER_METHYL"/>
    <property type="match status" value="1"/>
</dbReference>
<dbReference type="Gene3D" id="3.30.700.10">
    <property type="entry name" value="Glycoprotein, Type 4 Pilin"/>
    <property type="match status" value="1"/>
</dbReference>
<name>A0A6B3KGH7_XANEU</name>
<dbReference type="PANTHER" id="PTHR30093:SF47">
    <property type="entry name" value="TYPE IV PILUS NON-CORE MINOR PILIN PILE"/>
    <property type="match status" value="1"/>
</dbReference>
<dbReference type="InterPro" id="IPR031982">
    <property type="entry name" value="PilE-like"/>
</dbReference>
<gene>
    <name evidence="1" type="ORF">G3W62_01010</name>
</gene>
<dbReference type="InterPro" id="IPR012902">
    <property type="entry name" value="N_methyl_site"/>
</dbReference>
<reference evidence="1" key="1">
    <citation type="submission" date="2019-11" db="EMBL/GenBank/DDBJ databases">
        <title>Genome-resolved metagenomics to study the prevalence of co-infection and intraspecific heterogeneity among plant pathogen metapopulations.</title>
        <authorList>
            <person name="Newberry E."/>
            <person name="Bhandari R."/>
            <person name="Kemble J."/>
            <person name="Sikora E."/>
            <person name="Potnis N."/>
        </authorList>
    </citation>
    <scope>NUCLEOTIDE SEQUENCE</scope>
    <source>
        <strain evidence="1">Xe_Pep_Tuscaloosa_18b</strain>
    </source>
</reference>
<dbReference type="Pfam" id="PF07963">
    <property type="entry name" value="N_methyl"/>
    <property type="match status" value="1"/>
</dbReference>
<sequence>MTRTVAQMRGFTLIELMIVVAVVAILSAIAYPSYTEHVRKSRRAQAKVDLVEYGQLAERFHTVQNTYIGFSLPSTVSPREGGTAAYSLALSQQTQSGYVITATPGAAQVADKCGTLSIDQASRKTNSKGLQSDCW</sequence>
<dbReference type="GO" id="GO:0043683">
    <property type="term" value="P:type IV pilus assembly"/>
    <property type="evidence" value="ECO:0007669"/>
    <property type="project" value="InterPro"/>
</dbReference>
<dbReference type="EMBL" id="JAAGYV010000004">
    <property type="protein sequence ID" value="NEK71402.1"/>
    <property type="molecule type" value="Genomic_DNA"/>
</dbReference>
<proteinExistence type="predicted"/>
<dbReference type="InterPro" id="IPR045584">
    <property type="entry name" value="Pilin-like"/>
</dbReference>
<evidence type="ECO:0000313" key="1">
    <source>
        <dbReference type="EMBL" id="NEK71402.1"/>
    </source>
</evidence>
<dbReference type="PANTHER" id="PTHR30093">
    <property type="entry name" value="GENERAL SECRETION PATHWAY PROTEIN G"/>
    <property type="match status" value="1"/>
</dbReference>
<dbReference type="Pfam" id="PF16732">
    <property type="entry name" value="ComP_DUS"/>
    <property type="match status" value="1"/>
</dbReference>
<organism evidence="1">
    <name type="scientific">Xanthomonas euvesicatoria</name>
    <dbReference type="NCBI Taxonomy" id="456327"/>
    <lineage>
        <taxon>Bacteria</taxon>
        <taxon>Pseudomonadati</taxon>
        <taxon>Pseudomonadota</taxon>
        <taxon>Gammaproteobacteria</taxon>
        <taxon>Lysobacterales</taxon>
        <taxon>Lysobacteraceae</taxon>
        <taxon>Xanthomonas</taxon>
    </lineage>
</organism>
<dbReference type="OMA" id="ERSHTTN"/>
<dbReference type="AlphaFoldDB" id="A0A6B3KGH7"/>